<proteinExistence type="predicted"/>
<organism evidence="2 3">
    <name type="scientific">Solitalea agri</name>
    <dbReference type="NCBI Taxonomy" id="2953739"/>
    <lineage>
        <taxon>Bacteria</taxon>
        <taxon>Pseudomonadati</taxon>
        <taxon>Bacteroidota</taxon>
        <taxon>Sphingobacteriia</taxon>
        <taxon>Sphingobacteriales</taxon>
        <taxon>Sphingobacteriaceae</taxon>
        <taxon>Solitalea</taxon>
    </lineage>
</organism>
<sequence length="144" mass="16681">MRTFYFSTIFILLTSCATKPLEVSQINFKADACFGTCPIFTMTIMADGTAHYNAKMYNERQGEFSATIRKSQFDSLKILIEKASFFNLKNEYSTDWTDQPTYTVTVKLKNGQSKQIRDYGPSGPDKLRKVYDFIFSLRQSQKWK</sequence>
<keyword evidence="3" id="KW-1185">Reference proteome</keyword>
<evidence type="ECO:0000313" key="3">
    <source>
        <dbReference type="Proteomes" id="UP001155182"/>
    </source>
</evidence>
<dbReference type="Pfam" id="PF20033">
    <property type="entry name" value="DUF6438"/>
    <property type="match status" value="1"/>
</dbReference>
<comment type="caution">
    <text evidence="2">The sequence shown here is derived from an EMBL/GenBank/DDBJ whole genome shotgun (WGS) entry which is preliminary data.</text>
</comment>
<dbReference type="EMBL" id="JAMWYS010000053">
    <property type="protein sequence ID" value="MCO4294318.1"/>
    <property type="molecule type" value="Genomic_DNA"/>
</dbReference>
<feature type="domain" description="DUF6438" evidence="1">
    <location>
        <begin position="25"/>
        <end position="136"/>
    </location>
</feature>
<dbReference type="AlphaFoldDB" id="A0A9X2F9J2"/>
<dbReference type="Proteomes" id="UP001155182">
    <property type="component" value="Unassembled WGS sequence"/>
</dbReference>
<name>A0A9X2F9J2_9SPHI</name>
<gene>
    <name evidence="2" type="ORF">NF867_15760</name>
</gene>
<protein>
    <submittedName>
        <fullName evidence="2">DUF6438 domain-containing protein</fullName>
    </submittedName>
</protein>
<evidence type="ECO:0000313" key="2">
    <source>
        <dbReference type="EMBL" id="MCO4294318.1"/>
    </source>
</evidence>
<dbReference type="RefSeq" id="WP_252589346.1">
    <property type="nucleotide sequence ID" value="NZ_JAMWYS010000053.1"/>
</dbReference>
<dbReference type="InterPro" id="IPR045497">
    <property type="entry name" value="DUF6438"/>
</dbReference>
<reference evidence="2" key="1">
    <citation type="submission" date="2022-06" db="EMBL/GenBank/DDBJ databases">
        <title>Solitalea sp. MAHUQ-68 isolated from rhizospheric soil.</title>
        <authorList>
            <person name="Huq M.A."/>
        </authorList>
    </citation>
    <scope>NUCLEOTIDE SEQUENCE</scope>
    <source>
        <strain evidence="2">MAHUQ-68</strain>
    </source>
</reference>
<dbReference type="PROSITE" id="PS51257">
    <property type="entry name" value="PROKAR_LIPOPROTEIN"/>
    <property type="match status" value="1"/>
</dbReference>
<evidence type="ECO:0000259" key="1">
    <source>
        <dbReference type="Pfam" id="PF20033"/>
    </source>
</evidence>
<accession>A0A9X2F9J2</accession>